<evidence type="ECO:0000313" key="4">
    <source>
        <dbReference type="Proteomes" id="UP000229901"/>
    </source>
</evidence>
<accession>A0A2H0V878</accession>
<dbReference type="InterPro" id="IPR011761">
    <property type="entry name" value="ATP-grasp"/>
</dbReference>
<evidence type="ECO:0000256" key="1">
    <source>
        <dbReference type="PROSITE-ProRule" id="PRU00409"/>
    </source>
</evidence>
<keyword evidence="1" id="KW-0547">Nucleotide-binding</keyword>
<organism evidence="3 4">
    <name type="scientific">Candidatus Falkowbacteria bacterium CG10_big_fil_rev_8_21_14_0_10_39_11</name>
    <dbReference type="NCBI Taxonomy" id="1974565"/>
    <lineage>
        <taxon>Bacteria</taxon>
        <taxon>Candidatus Falkowiibacteriota</taxon>
    </lineage>
</organism>
<sequence>MEFYGLIEHDRFASNRATIDAIKDACKKGKIAFNEVNVEKFDFLSFPELSEEDIVFRITSGVKSRKLEKLLINEKCKTIYHDNQLAYFNRGSCYYHNLKVGLPVIPTIVQMPQRFEDLKKAVELLDGYPVIFKKEGLSHGRGVSKIENEKELESRFEAEDGSTNLMIRKFIKHEKQYRLAVLGDEVLACHQNWLAPNDFRSNSGDSRLRKSEACDCEPDLKAIAIEAVASMGIDFGGVDILIDDQGDAYIAEVNAPFYFASTAKLCQVDIAGALVDHLMKK</sequence>
<name>A0A2H0V878_9BACT</name>
<dbReference type="InterPro" id="IPR013815">
    <property type="entry name" value="ATP_grasp_subdomain_1"/>
</dbReference>
<keyword evidence="1" id="KW-0067">ATP-binding</keyword>
<dbReference type="Pfam" id="PF08443">
    <property type="entry name" value="RimK"/>
    <property type="match status" value="1"/>
</dbReference>
<dbReference type="Gene3D" id="3.30.1490.20">
    <property type="entry name" value="ATP-grasp fold, A domain"/>
    <property type="match status" value="1"/>
</dbReference>
<dbReference type="AlphaFoldDB" id="A0A2H0V878"/>
<dbReference type="GO" id="GO:0009432">
    <property type="term" value="P:SOS response"/>
    <property type="evidence" value="ECO:0007669"/>
    <property type="project" value="TreeGrafter"/>
</dbReference>
<dbReference type="GO" id="GO:0046872">
    <property type="term" value="F:metal ion binding"/>
    <property type="evidence" value="ECO:0007669"/>
    <property type="project" value="InterPro"/>
</dbReference>
<comment type="caution">
    <text evidence="3">The sequence shown here is derived from an EMBL/GenBank/DDBJ whole genome shotgun (WGS) entry which is preliminary data.</text>
</comment>
<dbReference type="PANTHER" id="PTHR21621">
    <property type="entry name" value="RIBOSOMAL PROTEIN S6 MODIFICATION PROTEIN"/>
    <property type="match status" value="1"/>
</dbReference>
<dbReference type="SUPFAM" id="SSF56059">
    <property type="entry name" value="Glutathione synthetase ATP-binding domain-like"/>
    <property type="match status" value="1"/>
</dbReference>
<dbReference type="GO" id="GO:0005524">
    <property type="term" value="F:ATP binding"/>
    <property type="evidence" value="ECO:0007669"/>
    <property type="project" value="UniProtKB-UniRule"/>
</dbReference>
<dbReference type="PROSITE" id="PS50975">
    <property type="entry name" value="ATP_GRASP"/>
    <property type="match status" value="1"/>
</dbReference>
<dbReference type="Gene3D" id="3.30.470.20">
    <property type="entry name" value="ATP-grasp fold, B domain"/>
    <property type="match status" value="1"/>
</dbReference>
<proteinExistence type="predicted"/>
<dbReference type="InterPro" id="IPR013651">
    <property type="entry name" value="ATP-grasp_RimK-type"/>
</dbReference>
<evidence type="ECO:0000259" key="2">
    <source>
        <dbReference type="PROSITE" id="PS50975"/>
    </source>
</evidence>
<dbReference type="EMBL" id="PFAP01000002">
    <property type="protein sequence ID" value="PIR94579.1"/>
    <property type="molecule type" value="Genomic_DNA"/>
</dbReference>
<gene>
    <name evidence="3" type="ORF">COT97_00305</name>
</gene>
<dbReference type="GO" id="GO:0005737">
    <property type="term" value="C:cytoplasm"/>
    <property type="evidence" value="ECO:0007669"/>
    <property type="project" value="TreeGrafter"/>
</dbReference>
<feature type="domain" description="ATP-grasp" evidence="2">
    <location>
        <begin position="94"/>
        <end position="279"/>
    </location>
</feature>
<evidence type="ECO:0000313" key="3">
    <source>
        <dbReference type="EMBL" id="PIR94579.1"/>
    </source>
</evidence>
<protein>
    <recommendedName>
        <fullName evidence="2">ATP-grasp domain-containing protein</fullName>
    </recommendedName>
</protein>
<reference evidence="4" key="1">
    <citation type="submission" date="2017-09" db="EMBL/GenBank/DDBJ databases">
        <title>Depth-based differentiation of microbial function through sediment-hosted aquifers and enrichment of novel symbionts in the deep terrestrial subsurface.</title>
        <authorList>
            <person name="Probst A.J."/>
            <person name="Ladd B."/>
            <person name="Jarett J.K."/>
            <person name="Geller-Mcgrath D.E."/>
            <person name="Sieber C.M.K."/>
            <person name="Emerson J.B."/>
            <person name="Anantharaman K."/>
            <person name="Thomas B.C."/>
            <person name="Malmstrom R."/>
            <person name="Stieglmeier M."/>
            <person name="Klingl A."/>
            <person name="Woyke T."/>
            <person name="Ryan C.M."/>
            <person name="Banfield J.F."/>
        </authorList>
    </citation>
    <scope>NUCLEOTIDE SEQUENCE [LARGE SCALE GENOMIC DNA]</scope>
</reference>
<dbReference type="PANTHER" id="PTHR21621:SF0">
    <property type="entry name" value="BETA-CITRYLGLUTAMATE SYNTHASE B-RELATED"/>
    <property type="match status" value="1"/>
</dbReference>
<dbReference type="Proteomes" id="UP000229901">
    <property type="component" value="Unassembled WGS sequence"/>
</dbReference>
<dbReference type="GO" id="GO:0018169">
    <property type="term" value="F:ribosomal S6-glutamic acid ligase activity"/>
    <property type="evidence" value="ECO:0007669"/>
    <property type="project" value="TreeGrafter"/>
</dbReference>